<evidence type="ECO:0000256" key="1">
    <source>
        <dbReference type="SAM" id="SignalP"/>
    </source>
</evidence>
<gene>
    <name evidence="2" type="ORF">LVJ82_07190</name>
</gene>
<evidence type="ECO:0000313" key="2">
    <source>
        <dbReference type="EMBL" id="UOO90744.1"/>
    </source>
</evidence>
<dbReference type="RefSeq" id="WP_058305066.1">
    <property type="nucleotide sequence ID" value="NZ_CABKVG010000005.1"/>
</dbReference>
<evidence type="ECO:0000313" key="3">
    <source>
        <dbReference type="Proteomes" id="UP000832011"/>
    </source>
</evidence>
<proteinExistence type="predicted"/>
<sequence>MKHVISLVALLAVSTVALANNNPAQRCKRYAEANAFQSTVAQLCGGNTQSEFAGVMQGQACEETVGKEKLAGQGKTQSNELQAEYNRIGHQQFCAKYSGRQ</sequence>
<dbReference type="Proteomes" id="UP000832011">
    <property type="component" value="Chromosome"/>
</dbReference>
<organism evidence="2 3">
    <name type="scientific">Vitreoscilla massiliensis</name>
    <dbReference type="NCBI Taxonomy" id="1689272"/>
    <lineage>
        <taxon>Bacteria</taxon>
        <taxon>Pseudomonadati</taxon>
        <taxon>Pseudomonadota</taxon>
        <taxon>Betaproteobacteria</taxon>
        <taxon>Neisseriales</taxon>
        <taxon>Neisseriaceae</taxon>
        <taxon>Vitreoscilla</taxon>
    </lineage>
</organism>
<reference evidence="2 3" key="1">
    <citation type="journal article" date="2022" name="Res Sq">
        <title>Evolution of multicellular longitudinally dividing oral cavity symbionts (Neisseriaceae).</title>
        <authorList>
            <person name="Nyongesa S."/>
            <person name="Weber P."/>
            <person name="Bernet E."/>
            <person name="Pullido F."/>
            <person name="Nieckarz M."/>
            <person name="Delaby M."/>
            <person name="Nieves C."/>
            <person name="Viehboeck T."/>
            <person name="Krause N."/>
            <person name="Rivera-Millot A."/>
            <person name="Nakamura A."/>
            <person name="Vischer N."/>
            <person name="VanNieuwenhze M."/>
            <person name="Brun Y."/>
            <person name="Cava F."/>
            <person name="Bulgheresi S."/>
            <person name="Veyrier F."/>
        </authorList>
    </citation>
    <scope>NUCLEOTIDE SEQUENCE [LARGE SCALE GENOMIC DNA]</scope>
    <source>
        <strain evidence="2 3">SN4</strain>
    </source>
</reference>
<keyword evidence="3" id="KW-1185">Reference proteome</keyword>
<feature type="chain" id="PRO_5047114993" evidence="1">
    <location>
        <begin position="20"/>
        <end position="101"/>
    </location>
</feature>
<feature type="signal peptide" evidence="1">
    <location>
        <begin position="1"/>
        <end position="19"/>
    </location>
</feature>
<dbReference type="EMBL" id="CP091511">
    <property type="protein sequence ID" value="UOO90744.1"/>
    <property type="molecule type" value="Genomic_DNA"/>
</dbReference>
<accession>A0ABY4E4Q3</accession>
<name>A0ABY4E4Q3_9NEIS</name>
<protein>
    <submittedName>
        <fullName evidence="2">Uncharacterized protein</fullName>
    </submittedName>
</protein>
<keyword evidence="1" id="KW-0732">Signal</keyword>